<feature type="region of interest" description="Disordered" evidence="1">
    <location>
        <begin position="1"/>
        <end position="29"/>
    </location>
</feature>
<dbReference type="GO" id="GO:0003964">
    <property type="term" value="F:RNA-directed DNA polymerase activity"/>
    <property type="evidence" value="ECO:0007669"/>
    <property type="project" value="UniProtKB-KW"/>
</dbReference>
<dbReference type="PANTHER" id="PTHR33067:SF9">
    <property type="entry name" value="RNA-DIRECTED DNA POLYMERASE"/>
    <property type="match status" value="1"/>
</dbReference>
<dbReference type="CDD" id="cd00303">
    <property type="entry name" value="retropepsin_like"/>
    <property type="match status" value="1"/>
</dbReference>
<feature type="region of interest" description="Disordered" evidence="1">
    <location>
        <begin position="208"/>
        <end position="228"/>
    </location>
</feature>
<evidence type="ECO:0000256" key="1">
    <source>
        <dbReference type="SAM" id="MobiDB-lite"/>
    </source>
</evidence>
<dbReference type="Gene3D" id="2.40.70.10">
    <property type="entry name" value="Acid Proteases"/>
    <property type="match status" value="1"/>
</dbReference>
<keyword evidence="2" id="KW-0695">RNA-directed DNA polymerase</keyword>
<comment type="caution">
    <text evidence="2">The sequence shown here is derived from an EMBL/GenBank/DDBJ whole genome shotgun (WGS) entry which is preliminary data.</text>
</comment>
<evidence type="ECO:0000313" key="3">
    <source>
        <dbReference type="Proteomes" id="UP001151760"/>
    </source>
</evidence>
<proteinExistence type="predicted"/>
<feature type="compositionally biased region" description="Polar residues" evidence="1">
    <location>
        <begin position="209"/>
        <end position="222"/>
    </location>
</feature>
<dbReference type="InterPro" id="IPR021109">
    <property type="entry name" value="Peptidase_aspartic_dom_sf"/>
</dbReference>
<dbReference type="PANTHER" id="PTHR33067">
    <property type="entry name" value="RNA-DIRECTED DNA POLYMERASE-RELATED"/>
    <property type="match status" value="1"/>
</dbReference>
<accession>A0ABQ5J6D5</accession>
<organism evidence="2 3">
    <name type="scientific">Tanacetum coccineum</name>
    <dbReference type="NCBI Taxonomy" id="301880"/>
    <lineage>
        <taxon>Eukaryota</taxon>
        <taxon>Viridiplantae</taxon>
        <taxon>Streptophyta</taxon>
        <taxon>Embryophyta</taxon>
        <taxon>Tracheophyta</taxon>
        <taxon>Spermatophyta</taxon>
        <taxon>Magnoliopsida</taxon>
        <taxon>eudicotyledons</taxon>
        <taxon>Gunneridae</taxon>
        <taxon>Pentapetalae</taxon>
        <taxon>asterids</taxon>
        <taxon>campanulids</taxon>
        <taxon>Asterales</taxon>
        <taxon>Asteraceae</taxon>
        <taxon>Asteroideae</taxon>
        <taxon>Anthemideae</taxon>
        <taxon>Anthemidinae</taxon>
        <taxon>Tanacetum</taxon>
    </lineage>
</organism>
<sequence length="465" mass="51601">MNMLTNLTIQKQSPSGSGSLPSNTIANPRGELKALTTRSGVSYDGPTIPPTSYPLPKVVERDPKATNDKVQTTAHVQPSVVQVPIPEPDLVECLALADLGASINLMPLSIWKKLSLPELTPTRMTLELPNRSVAYPVGVAEDVIVKVGKFHFPADFLILRDGDEQLIFHTDSTSKHPNKHGNESIDMIHFIDITYEDRFPEVLKLKISNHPSSGNPTPSSNFVVELPSPSPIPYEDSDSLVEESDTLLSHFNGSSPDYETFCFDIEEKSSGSTTTHSDFSLPEYDSFIFDLSIDTFPPADRSVSHHEEFADELAHILSPSEYDRFYFDLEADPGEFTSVLEKGLIDLSTKEFTNIELNNYPLLLYDCDSSLSKEFFEISLQVSFPSGNEDIVFDPGIIIIKGVQSQRFKIPLKIFSTISFESDPLFLIDSPEIYTLTSFPSGNEDKIFNPGILTSKLFPSRHSLG</sequence>
<protein>
    <submittedName>
        <fullName evidence="2">Reverse transcriptase domain-containing protein</fullName>
    </submittedName>
</protein>
<feature type="compositionally biased region" description="Polar residues" evidence="1">
    <location>
        <begin position="1"/>
        <end position="26"/>
    </location>
</feature>
<dbReference type="Proteomes" id="UP001151760">
    <property type="component" value="Unassembled WGS sequence"/>
</dbReference>
<evidence type="ECO:0000313" key="2">
    <source>
        <dbReference type="EMBL" id="GJU07038.1"/>
    </source>
</evidence>
<keyword evidence="2" id="KW-0548">Nucleotidyltransferase</keyword>
<name>A0ABQ5J6D5_9ASTR</name>
<reference evidence="2" key="1">
    <citation type="journal article" date="2022" name="Int. J. Mol. Sci.">
        <title>Draft Genome of Tanacetum Coccineum: Genomic Comparison of Closely Related Tanacetum-Family Plants.</title>
        <authorList>
            <person name="Yamashiro T."/>
            <person name="Shiraishi A."/>
            <person name="Nakayama K."/>
            <person name="Satake H."/>
        </authorList>
    </citation>
    <scope>NUCLEOTIDE SEQUENCE</scope>
</reference>
<keyword evidence="2" id="KW-0808">Transferase</keyword>
<reference evidence="2" key="2">
    <citation type="submission" date="2022-01" db="EMBL/GenBank/DDBJ databases">
        <authorList>
            <person name="Yamashiro T."/>
            <person name="Shiraishi A."/>
            <person name="Satake H."/>
            <person name="Nakayama K."/>
        </authorList>
    </citation>
    <scope>NUCLEOTIDE SEQUENCE</scope>
</reference>
<dbReference type="EMBL" id="BQNB010021499">
    <property type="protein sequence ID" value="GJU07038.1"/>
    <property type="molecule type" value="Genomic_DNA"/>
</dbReference>
<keyword evidence="3" id="KW-1185">Reference proteome</keyword>
<gene>
    <name evidence="2" type="ORF">Tco_1123468</name>
</gene>